<dbReference type="GO" id="GO:0000166">
    <property type="term" value="F:nucleotide binding"/>
    <property type="evidence" value="ECO:0007669"/>
    <property type="project" value="InterPro"/>
</dbReference>
<dbReference type="Pfam" id="PF01408">
    <property type="entry name" value="GFO_IDH_MocA"/>
    <property type="match status" value="1"/>
</dbReference>
<dbReference type="InterPro" id="IPR055170">
    <property type="entry name" value="GFO_IDH_MocA-like_dom"/>
</dbReference>
<dbReference type="OrthoDB" id="9815825at2"/>
<proteinExistence type="predicted"/>
<dbReference type="Gene3D" id="3.40.50.720">
    <property type="entry name" value="NAD(P)-binding Rossmann-like Domain"/>
    <property type="match status" value="1"/>
</dbReference>
<protein>
    <submittedName>
        <fullName evidence="3">Predicted dehydrogenase</fullName>
    </submittedName>
</protein>
<evidence type="ECO:0000259" key="2">
    <source>
        <dbReference type="Pfam" id="PF22725"/>
    </source>
</evidence>
<evidence type="ECO:0000313" key="4">
    <source>
        <dbReference type="Proteomes" id="UP000184386"/>
    </source>
</evidence>
<dbReference type="Pfam" id="PF22725">
    <property type="entry name" value="GFO_IDH_MocA_C3"/>
    <property type="match status" value="1"/>
</dbReference>
<gene>
    <name evidence="3" type="ORF">SAMN02745136_05502</name>
</gene>
<dbReference type="Gene3D" id="3.30.360.10">
    <property type="entry name" value="Dihydrodipicolinate Reductase, domain 2"/>
    <property type="match status" value="1"/>
</dbReference>
<dbReference type="PANTHER" id="PTHR43249:SF1">
    <property type="entry name" value="D-GLUCOSIDE 3-DEHYDROGENASE"/>
    <property type="match status" value="1"/>
</dbReference>
<dbReference type="InterPro" id="IPR000683">
    <property type="entry name" value="Gfo/Idh/MocA-like_OxRdtase_N"/>
</dbReference>
<dbReference type="SUPFAM" id="SSF51735">
    <property type="entry name" value="NAD(P)-binding Rossmann-fold domains"/>
    <property type="match status" value="1"/>
</dbReference>
<feature type="domain" description="GFO/IDH/MocA-like oxidoreductase" evidence="2">
    <location>
        <begin position="133"/>
        <end position="270"/>
    </location>
</feature>
<name>A0A1M7CSJ0_9FIRM</name>
<dbReference type="Proteomes" id="UP000184386">
    <property type="component" value="Unassembled WGS sequence"/>
</dbReference>
<dbReference type="PANTHER" id="PTHR43249">
    <property type="entry name" value="UDP-N-ACETYL-2-AMINO-2-DEOXY-D-GLUCURONATE OXIDASE"/>
    <property type="match status" value="1"/>
</dbReference>
<keyword evidence="4" id="KW-1185">Reference proteome</keyword>
<sequence>MGKVKIGIIGTGSISNMHMAGYNRLKNVEVVAACDISEERVKEFAKTYNIPNTFTDYNEMLKMTEIEAVSVTAWNNIHAPASIAALNAGKHVLCEKPLALNAAQAGEMVEAAKKSGKILMVGFCRRFGDNAVALKNIIDNGDLGNIYYAKAGCLRRWGNPGGWFSDKQRSGGGPVIDLGVHMIDLIRYLSGKPKVVSVTASAFHHMGMKPEVKGIQKYNSADYSEYNDVEDCAASLIKFDNGMTLFFETSWVQNRKEDRLYLELFGDKAGAKMEPEFELYENKYDYLRDSKPLLDPNGSSFEHNFVQEIKHFISCIADGAECLNPAEDGLELMKIIDAIYQSAETGHEVIIN</sequence>
<organism evidence="3 4">
    <name type="scientific">Anaerocolumna jejuensis DSM 15929</name>
    <dbReference type="NCBI Taxonomy" id="1121322"/>
    <lineage>
        <taxon>Bacteria</taxon>
        <taxon>Bacillati</taxon>
        <taxon>Bacillota</taxon>
        <taxon>Clostridia</taxon>
        <taxon>Lachnospirales</taxon>
        <taxon>Lachnospiraceae</taxon>
        <taxon>Anaerocolumna</taxon>
    </lineage>
</organism>
<evidence type="ECO:0000313" key="3">
    <source>
        <dbReference type="EMBL" id="SHL70175.1"/>
    </source>
</evidence>
<dbReference type="InterPro" id="IPR036291">
    <property type="entry name" value="NAD(P)-bd_dom_sf"/>
</dbReference>
<dbReference type="AlphaFoldDB" id="A0A1M7CSJ0"/>
<dbReference type="STRING" id="1121322.SAMN02745136_05502"/>
<accession>A0A1M7CSJ0</accession>
<dbReference type="InterPro" id="IPR052515">
    <property type="entry name" value="Gfo/Idh/MocA_Oxidoreductase"/>
</dbReference>
<dbReference type="RefSeq" id="WP_073280396.1">
    <property type="nucleotide sequence ID" value="NZ_FRAC01000046.1"/>
</dbReference>
<evidence type="ECO:0000259" key="1">
    <source>
        <dbReference type="Pfam" id="PF01408"/>
    </source>
</evidence>
<reference evidence="3 4" key="1">
    <citation type="submission" date="2016-11" db="EMBL/GenBank/DDBJ databases">
        <authorList>
            <person name="Jaros S."/>
            <person name="Januszkiewicz K."/>
            <person name="Wedrychowicz H."/>
        </authorList>
    </citation>
    <scope>NUCLEOTIDE SEQUENCE [LARGE SCALE GENOMIC DNA]</scope>
    <source>
        <strain evidence="3 4">DSM 15929</strain>
    </source>
</reference>
<feature type="domain" description="Gfo/Idh/MocA-like oxidoreductase N-terminal" evidence="1">
    <location>
        <begin position="4"/>
        <end position="123"/>
    </location>
</feature>
<dbReference type="EMBL" id="FRAC01000046">
    <property type="protein sequence ID" value="SHL70175.1"/>
    <property type="molecule type" value="Genomic_DNA"/>
</dbReference>
<dbReference type="SUPFAM" id="SSF55347">
    <property type="entry name" value="Glyceraldehyde-3-phosphate dehydrogenase-like, C-terminal domain"/>
    <property type="match status" value="1"/>
</dbReference>